<evidence type="ECO:0000259" key="3">
    <source>
        <dbReference type="PROSITE" id="PS51186"/>
    </source>
</evidence>
<dbReference type="InterPro" id="IPR000182">
    <property type="entry name" value="GNAT_dom"/>
</dbReference>
<dbReference type="InterPro" id="IPR050832">
    <property type="entry name" value="Bact_Acetyltransf"/>
</dbReference>
<dbReference type="Gene3D" id="3.40.630.30">
    <property type="match status" value="1"/>
</dbReference>
<organism evidence="4 5">
    <name type="scientific">Streptomyces erythrochromogenes</name>
    <dbReference type="NCBI Taxonomy" id="285574"/>
    <lineage>
        <taxon>Bacteria</taxon>
        <taxon>Bacillati</taxon>
        <taxon>Actinomycetota</taxon>
        <taxon>Actinomycetes</taxon>
        <taxon>Kitasatosporales</taxon>
        <taxon>Streptomycetaceae</taxon>
        <taxon>Streptomyces</taxon>
    </lineage>
</organism>
<protein>
    <submittedName>
        <fullName evidence="4">GNAT family N-acetyltransferase</fullName>
    </submittedName>
</protein>
<keyword evidence="2" id="KW-0012">Acyltransferase</keyword>
<proteinExistence type="predicted"/>
<evidence type="ECO:0000313" key="4">
    <source>
        <dbReference type="EMBL" id="WUN81994.1"/>
    </source>
</evidence>
<dbReference type="SUPFAM" id="SSF55729">
    <property type="entry name" value="Acyl-CoA N-acyltransferases (Nat)"/>
    <property type="match status" value="1"/>
</dbReference>
<sequence>MSASIRDRTDPDLSHCVHVLAEVHEHDRYPVNWPAAPDAWLTPPSLLDAWVAELHGRIAGHVVLSRSGAEDAAPGLWSARTGAGQDTTAVISRLFVAPSARGHRIGAALMAHATTQARSRGLHPVLDVLSSDTAAAALYERLGWQLLGTVEQRWSPTRTVTVRCYAAP</sequence>
<dbReference type="GeneID" id="95499948"/>
<keyword evidence="1" id="KW-0808">Transferase</keyword>
<feature type="domain" description="N-acetyltransferase" evidence="3">
    <location>
        <begin position="3"/>
        <end position="167"/>
    </location>
</feature>
<name>A0ABZ1QH75_9ACTN</name>
<dbReference type="PANTHER" id="PTHR43877">
    <property type="entry name" value="AMINOALKYLPHOSPHONATE N-ACETYLTRANSFERASE-RELATED-RELATED"/>
    <property type="match status" value="1"/>
</dbReference>
<dbReference type="Pfam" id="PF00583">
    <property type="entry name" value="Acetyltransf_1"/>
    <property type="match status" value="1"/>
</dbReference>
<reference evidence="4" key="1">
    <citation type="submission" date="2022-10" db="EMBL/GenBank/DDBJ databases">
        <title>The complete genomes of actinobacterial strains from the NBC collection.</title>
        <authorList>
            <person name="Joergensen T.S."/>
            <person name="Alvarez Arevalo M."/>
            <person name="Sterndorff E.B."/>
            <person name="Faurdal D."/>
            <person name="Vuksanovic O."/>
            <person name="Mourched A.-S."/>
            <person name="Charusanti P."/>
            <person name="Shaw S."/>
            <person name="Blin K."/>
            <person name="Weber T."/>
        </authorList>
    </citation>
    <scope>NUCLEOTIDE SEQUENCE</scope>
    <source>
        <strain evidence="4">NBC_00303</strain>
    </source>
</reference>
<dbReference type="PANTHER" id="PTHR43877:SF2">
    <property type="entry name" value="AMINOALKYLPHOSPHONATE N-ACETYLTRANSFERASE-RELATED"/>
    <property type="match status" value="1"/>
</dbReference>
<evidence type="ECO:0000256" key="1">
    <source>
        <dbReference type="ARBA" id="ARBA00022679"/>
    </source>
</evidence>
<dbReference type="InterPro" id="IPR016181">
    <property type="entry name" value="Acyl_CoA_acyltransferase"/>
</dbReference>
<gene>
    <name evidence="4" type="ORF">OHA91_27905</name>
</gene>
<dbReference type="RefSeq" id="WP_037632017.1">
    <property type="nucleotide sequence ID" value="NZ_CP108036.1"/>
</dbReference>
<dbReference type="Proteomes" id="UP001432312">
    <property type="component" value="Chromosome"/>
</dbReference>
<accession>A0ABZ1QH75</accession>
<dbReference type="PROSITE" id="PS51186">
    <property type="entry name" value="GNAT"/>
    <property type="match status" value="1"/>
</dbReference>
<dbReference type="EMBL" id="CP108036">
    <property type="protein sequence ID" value="WUN81994.1"/>
    <property type="molecule type" value="Genomic_DNA"/>
</dbReference>
<dbReference type="CDD" id="cd04301">
    <property type="entry name" value="NAT_SF"/>
    <property type="match status" value="1"/>
</dbReference>
<keyword evidence="5" id="KW-1185">Reference proteome</keyword>
<evidence type="ECO:0000313" key="5">
    <source>
        <dbReference type="Proteomes" id="UP001432312"/>
    </source>
</evidence>
<evidence type="ECO:0000256" key="2">
    <source>
        <dbReference type="ARBA" id="ARBA00023315"/>
    </source>
</evidence>